<dbReference type="PANTHER" id="PTHR42939:SF1">
    <property type="entry name" value="ABC TRANSPORTER ATP-BINDING PROTEIN ALBC-RELATED"/>
    <property type="match status" value="1"/>
</dbReference>
<dbReference type="InterPro" id="IPR003439">
    <property type="entry name" value="ABC_transporter-like_ATP-bd"/>
</dbReference>
<dbReference type="SUPFAM" id="SSF52540">
    <property type="entry name" value="P-loop containing nucleoside triphosphate hydrolases"/>
    <property type="match status" value="1"/>
</dbReference>
<keyword evidence="3" id="KW-0067">ATP-binding</keyword>
<keyword evidence="5" id="KW-0378">Hydrolase</keyword>
<evidence type="ECO:0000256" key="1">
    <source>
        <dbReference type="ARBA" id="ARBA00022448"/>
    </source>
</evidence>
<dbReference type="SMART" id="SM00382">
    <property type="entry name" value="AAA"/>
    <property type="match status" value="1"/>
</dbReference>
<dbReference type="CDD" id="cd03230">
    <property type="entry name" value="ABC_DR_subfamily_A"/>
    <property type="match status" value="1"/>
</dbReference>
<gene>
    <name evidence="5" type="ordered locus">Desku_2823</name>
</gene>
<dbReference type="RefSeq" id="WP_013823845.1">
    <property type="nucleotide sequence ID" value="NC_015573.1"/>
</dbReference>
<dbReference type="GO" id="GO:0016887">
    <property type="term" value="F:ATP hydrolysis activity"/>
    <property type="evidence" value="ECO:0007669"/>
    <property type="project" value="InterPro"/>
</dbReference>
<dbReference type="Gene3D" id="3.40.50.300">
    <property type="entry name" value="P-loop containing nucleotide triphosphate hydrolases"/>
    <property type="match status" value="1"/>
</dbReference>
<feature type="domain" description="ABC transporter" evidence="4">
    <location>
        <begin position="2"/>
        <end position="234"/>
    </location>
</feature>
<name>A0AAU8PBZ6_DESK7</name>
<evidence type="ECO:0000313" key="6">
    <source>
        <dbReference type="Proteomes" id="UP000009229"/>
    </source>
</evidence>
<dbReference type="InterPro" id="IPR027417">
    <property type="entry name" value="P-loop_NTPase"/>
</dbReference>
<evidence type="ECO:0000256" key="3">
    <source>
        <dbReference type="ARBA" id="ARBA00022840"/>
    </source>
</evidence>
<dbReference type="PANTHER" id="PTHR42939">
    <property type="entry name" value="ABC TRANSPORTER ATP-BINDING PROTEIN ALBC-RELATED"/>
    <property type="match status" value="1"/>
</dbReference>
<dbReference type="EMBL" id="CP002770">
    <property type="protein sequence ID" value="AEG16334.1"/>
    <property type="molecule type" value="Genomic_DNA"/>
</dbReference>
<dbReference type="EC" id="3.6.3.25" evidence="5"/>
<evidence type="ECO:0000313" key="5">
    <source>
        <dbReference type="EMBL" id="AEG16334.1"/>
    </source>
</evidence>
<accession>A0AAU8PBZ6</accession>
<evidence type="ECO:0000256" key="2">
    <source>
        <dbReference type="ARBA" id="ARBA00022741"/>
    </source>
</evidence>
<dbReference type="InterPro" id="IPR003593">
    <property type="entry name" value="AAA+_ATPase"/>
</dbReference>
<dbReference type="Pfam" id="PF00005">
    <property type="entry name" value="ABC_tran"/>
    <property type="match status" value="1"/>
</dbReference>
<proteinExistence type="predicted"/>
<keyword evidence="2" id="KW-0547">Nucleotide-binding</keyword>
<organism evidence="5 6">
    <name type="scientific">Desulfofundulus kuznetsovii (strain DSM 6115 / VKM B-1805 / 17)</name>
    <name type="common">Desulfotomaculum kuznetsovii</name>
    <dbReference type="NCBI Taxonomy" id="760568"/>
    <lineage>
        <taxon>Bacteria</taxon>
        <taxon>Bacillati</taxon>
        <taxon>Bacillota</taxon>
        <taxon>Clostridia</taxon>
        <taxon>Eubacteriales</taxon>
        <taxon>Peptococcaceae</taxon>
        <taxon>Desulfofundulus</taxon>
    </lineage>
</organism>
<dbReference type="PROSITE" id="PS50893">
    <property type="entry name" value="ABC_TRANSPORTER_2"/>
    <property type="match status" value="1"/>
</dbReference>
<keyword evidence="1" id="KW-0813">Transport</keyword>
<evidence type="ECO:0000259" key="4">
    <source>
        <dbReference type="PROSITE" id="PS50893"/>
    </source>
</evidence>
<reference evidence="6" key="1">
    <citation type="submission" date="2011-05" db="EMBL/GenBank/DDBJ databases">
        <title>Complete sequence of Desulfotomaculum kuznetsovii DSM 6115.</title>
        <authorList>
            <person name="Lucas S."/>
            <person name="Han J."/>
            <person name="Lapidus A."/>
            <person name="Cheng J.-F."/>
            <person name="Goodwin L."/>
            <person name="Pitluck S."/>
            <person name="Peters L."/>
            <person name="Mikhailova N."/>
            <person name="Lu M."/>
            <person name="Saunders E."/>
            <person name="Han C."/>
            <person name="Tapia R."/>
            <person name="Land M."/>
            <person name="Hauser L."/>
            <person name="Kyrpides N."/>
            <person name="Ivanova N."/>
            <person name="Pagani I."/>
            <person name="Nazina T."/>
            <person name="Ivanova A."/>
            <person name="Parshina S."/>
            <person name="Kuever J."/>
            <person name="Muyzer G."/>
            <person name="Plugge C."/>
            <person name="Stams A."/>
            <person name="Woyke T."/>
        </authorList>
    </citation>
    <scope>NUCLEOTIDE SEQUENCE [LARGE SCALE GENOMIC DNA]</scope>
    <source>
        <strain evidence="6">DSM 6115 / VKM B-1805 / 17</strain>
    </source>
</reference>
<dbReference type="Proteomes" id="UP000009229">
    <property type="component" value="Chromosome"/>
</dbReference>
<sequence length="244" mass="27091">MLELVNLSKSYAGGRVKAVDNVSLKVRQGEIFGFLGPNGAGKTTTIKMIVGLLQPDEGTILIDGINLEKDPLAAKRKIGYVPDHPDVYEKLTGIEYLNFLGDVYQVPAEIRRERLEHYLEIFELKDAVKDLIGSYSHGMKQKLVLTGALLHDPPVWIMDEPMVGLDPRSAFLLKDLMAGHCAKGHTVFFSTHILEVAEKLCHRLAIINRGRIIACGTLAEIKEQHEKETLERIFLELTGGAPLP</sequence>
<dbReference type="AlphaFoldDB" id="A0AAU8PBZ6"/>
<keyword evidence="6" id="KW-1185">Reference proteome</keyword>
<dbReference type="KEGG" id="dku:Desku_2823"/>
<dbReference type="GO" id="GO:0005524">
    <property type="term" value="F:ATP binding"/>
    <property type="evidence" value="ECO:0007669"/>
    <property type="project" value="UniProtKB-KW"/>
</dbReference>
<dbReference type="InterPro" id="IPR051782">
    <property type="entry name" value="ABC_Transporter_VariousFunc"/>
</dbReference>
<protein>
    <submittedName>
        <fullName evidence="5">Sulfate-transporting ATPase</fullName>
        <ecNumber evidence="5">3.6.3.25</ecNumber>
    </submittedName>
</protein>